<dbReference type="EMBL" id="CP018234">
    <property type="protein sequence ID" value="API57415.1"/>
    <property type="molecule type" value="Genomic_DNA"/>
</dbReference>
<name>A0A1L3ZP22_RHILE</name>
<proteinExistence type="predicted"/>
<accession>A0A1L3ZP22</accession>
<sequence>MKIFAEPAEVAERLEELISLAERSDEVIICREGVPTAVSTAAREDFDRGSNRLWALMAGGRPADDRITSNHDELYDENGLPK</sequence>
<dbReference type="AlphaFoldDB" id="A0A1L3ZP22"/>
<dbReference type="Proteomes" id="UP000183050">
    <property type="component" value="Plasmid unnamed6"/>
</dbReference>
<keyword evidence="1" id="KW-0614">Plasmid</keyword>
<evidence type="ECO:0000313" key="2">
    <source>
        <dbReference type="Proteomes" id="UP000183050"/>
    </source>
</evidence>
<protein>
    <submittedName>
        <fullName evidence="1">Prevent-host-death family protein</fullName>
    </submittedName>
</protein>
<evidence type="ECO:0000313" key="1">
    <source>
        <dbReference type="EMBL" id="API57415.1"/>
    </source>
</evidence>
<reference evidence="1 2" key="1">
    <citation type="submission" date="2016-11" db="EMBL/GenBank/DDBJ databases">
        <title>Rhizobium leguminosarum bv. viciae strain Vaf12 isolated from Vavilovia formosa root nodules from Russia, Dagestan.</title>
        <authorList>
            <person name="Kimeklis A."/>
        </authorList>
    </citation>
    <scope>NUCLEOTIDE SEQUENCE [LARGE SCALE GENOMIC DNA]</scope>
    <source>
        <strain evidence="1 2">Vaf-108</strain>
        <plasmid evidence="2">Plasmid unnamed6</plasmid>
    </source>
</reference>
<dbReference type="RefSeq" id="WP_072642583.1">
    <property type="nucleotide sequence ID" value="NZ_CP018234.1"/>
</dbReference>
<organism evidence="1 2">
    <name type="scientific">Rhizobium leguminosarum</name>
    <dbReference type="NCBI Taxonomy" id="384"/>
    <lineage>
        <taxon>Bacteria</taxon>
        <taxon>Pseudomonadati</taxon>
        <taxon>Pseudomonadota</taxon>
        <taxon>Alphaproteobacteria</taxon>
        <taxon>Hyphomicrobiales</taxon>
        <taxon>Rhizobiaceae</taxon>
        <taxon>Rhizobium/Agrobacterium group</taxon>
        <taxon>Rhizobium</taxon>
    </lineage>
</organism>
<gene>
    <name evidence="1" type="ORF">BMW22_39230</name>
</gene>
<geneLocation type="plasmid" evidence="1 2">
    <name>unnamed6</name>
</geneLocation>